<dbReference type="EMBL" id="UAUI01000028">
    <property type="protein sequence ID" value="SPZ43281.1"/>
    <property type="molecule type" value="Genomic_DNA"/>
</dbReference>
<protein>
    <submittedName>
        <fullName evidence="2">Uncharacterized protein</fullName>
    </submittedName>
</protein>
<dbReference type="AlphaFoldDB" id="A0AB38FP13"/>
<evidence type="ECO:0000256" key="1">
    <source>
        <dbReference type="SAM" id="MobiDB-lite"/>
    </source>
</evidence>
<feature type="region of interest" description="Disordered" evidence="1">
    <location>
        <begin position="24"/>
        <end position="43"/>
    </location>
</feature>
<dbReference type="RefSeq" id="WP_255309568.1">
    <property type="nucleotide sequence ID" value="NZ_QTTP01000001.1"/>
</dbReference>
<organism evidence="2 3">
    <name type="scientific">Rhodococcus wratislaviensis</name>
    <name type="common">Tsukamurella wratislaviensis</name>
    <dbReference type="NCBI Taxonomy" id="44752"/>
    <lineage>
        <taxon>Bacteria</taxon>
        <taxon>Bacillati</taxon>
        <taxon>Actinomycetota</taxon>
        <taxon>Actinomycetes</taxon>
        <taxon>Mycobacteriales</taxon>
        <taxon>Nocardiaceae</taxon>
        <taxon>Rhodococcus</taxon>
    </lineage>
</organism>
<evidence type="ECO:0000313" key="2">
    <source>
        <dbReference type="EMBL" id="SPZ43281.1"/>
    </source>
</evidence>
<sequence>MRTNAALLVTVSLVLGSVVAGQTALNRPGKRRRPRGVPFHLNG</sequence>
<reference evidence="2 3" key="1">
    <citation type="submission" date="2018-06" db="EMBL/GenBank/DDBJ databases">
        <authorList>
            <consortium name="Pathogen Informatics"/>
            <person name="Doyle S."/>
        </authorList>
    </citation>
    <scope>NUCLEOTIDE SEQUENCE [LARGE SCALE GENOMIC DNA]</scope>
    <source>
        <strain evidence="2 3">NCTC13229</strain>
    </source>
</reference>
<evidence type="ECO:0000313" key="3">
    <source>
        <dbReference type="Proteomes" id="UP000251211"/>
    </source>
</evidence>
<name>A0AB38FP13_RHOWR</name>
<accession>A0AB38FP13</accession>
<comment type="caution">
    <text evidence="2">The sequence shown here is derived from an EMBL/GenBank/DDBJ whole genome shotgun (WGS) entry which is preliminary data.</text>
</comment>
<gene>
    <name evidence="2" type="ORF">NCTC13229_06816</name>
</gene>
<dbReference type="Proteomes" id="UP000251211">
    <property type="component" value="Unassembled WGS sequence"/>
</dbReference>
<proteinExistence type="predicted"/>